<organism evidence="4 5">
    <name type="scientific">Rozella allomycis (strain CSF55)</name>
    <dbReference type="NCBI Taxonomy" id="988480"/>
    <lineage>
        <taxon>Eukaryota</taxon>
        <taxon>Fungi</taxon>
        <taxon>Fungi incertae sedis</taxon>
        <taxon>Cryptomycota</taxon>
        <taxon>Cryptomycota incertae sedis</taxon>
        <taxon>Rozella</taxon>
    </lineage>
</organism>
<dbReference type="InterPro" id="IPR003439">
    <property type="entry name" value="ABC_transporter-like_ATP-bd"/>
</dbReference>
<proteinExistence type="predicted"/>
<dbReference type="PANTHER" id="PTHR19229:SF36">
    <property type="entry name" value="ATP-BINDING CASSETTE SUB-FAMILY A MEMBER 2"/>
    <property type="match status" value="1"/>
</dbReference>
<protein>
    <submittedName>
        <fullName evidence="4">P-loop containing nucleoside triphosphate hydrolase protein</fullName>
    </submittedName>
</protein>
<dbReference type="Pfam" id="PF00005">
    <property type="entry name" value="ABC_tran"/>
    <property type="match status" value="1"/>
</dbReference>
<dbReference type="GO" id="GO:0005319">
    <property type="term" value="F:lipid transporter activity"/>
    <property type="evidence" value="ECO:0007669"/>
    <property type="project" value="TreeGrafter"/>
</dbReference>
<dbReference type="Proteomes" id="UP000281549">
    <property type="component" value="Unassembled WGS sequence"/>
</dbReference>
<feature type="non-terminal residue" evidence="4">
    <location>
        <position position="175"/>
    </location>
</feature>
<dbReference type="InterPro" id="IPR027417">
    <property type="entry name" value="P-loop_NTPase"/>
</dbReference>
<evidence type="ECO:0000259" key="3">
    <source>
        <dbReference type="PROSITE" id="PS50893"/>
    </source>
</evidence>
<dbReference type="EMBL" id="ML005298">
    <property type="protein sequence ID" value="RKP19090.1"/>
    <property type="molecule type" value="Genomic_DNA"/>
</dbReference>
<evidence type="ECO:0000313" key="5">
    <source>
        <dbReference type="Proteomes" id="UP000281549"/>
    </source>
</evidence>
<name>A0A4P9YKT0_ROZAC</name>
<dbReference type="InterPro" id="IPR026082">
    <property type="entry name" value="ABCA"/>
</dbReference>
<dbReference type="GO" id="GO:0140359">
    <property type="term" value="F:ABC-type transporter activity"/>
    <property type="evidence" value="ECO:0007669"/>
    <property type="project" value="InterPro"/>
</dbReference>
<dbReference type="PROSITE" id="PS50893">
    <property type="entry name" value="ABC_TRANSPORTER_2"/>
    <property type="match status" value="1"/>
</dbReference>
<keyword evidence="2" id="KW-0677">Repeat</keyword>
<dbReference type="GO" id="GO:0016887">
    <property type="term" value="F:ATP hydrolysis activity"/>
    <property type="evidence" value="ECO:0007669"/>
    <property type="project" value="InterPro"/>
</dbReference>
<keyword evidence="1" id="KW-0813">Transport</keyword>
<sequence length="175" mass="19162">VSVKNVTKIYPGAKIKALNDVSLEFAKNEIFGLIGFNGAGKSTLINIITGILSPTAGHIKVFGVDSSKSKNRGAISQRIGICQQQDILFQDLTVGEHLYYFGKIRGVKNSELKDIIEGIVEDLRMGDMLDKFAQHLSGGQKRKLCIAIAFVSNPELVVLDEMSSGVDPDNRRVIW</sequence>
<dbReference type="SUPFAM" id="SSF52540">
    <property type="entry name" value="P-loop containing nucleoside triphosphate hydrolases"/>
    <property type="match status" value="1"/>
</dbReference>
<gene>
    <name evidence="4" type="ORF">ROZALSC1DRAFT_9965</name>
</gene>
<dbReference type="InterPro" id="IPR017871">
    <property type="entry name" value="ABC_transporter-like_CS"/>
</dbReference>
<dbReference type="AlphaFoldDB" id="A0A4P9YKT0"/>
<reference evidence="5" key="1">
    <citation type="journal article" date="2018" name="Nat. Microbiol.">
        <title>Leveraging single-cell genomics to expand the fungal tree of life.</title>
        <authorList>
            <person name="Ahrendt S.R."/>
            <person name="Quandt C.A."/>
            <person name="Ciobanu D."/>
            <person name="Clum A."/>
            <person name="Salamov A."/>
            <person name="Andreopoulos B."/>
            <person name="Cheng J.F."/>
            <person name="Woyke T."/>
            <person name="Pelin A."/>
            <person name="Henrissat B."/>
            <person name="Reynolds N.K."/>
            <person name="Benny G.L."/>
            <person name="Smith M.E."/>
            <person name="James T.Y."/>
            <person name="Grigoriev I.V."/>
        </authorList>
    </citation>
    <scope>NUCLEOTIDE SEQUENCE [LARGE SCALE GENOMIC DNA]</scope>
    <source>
        <strain evidence="5">CSF55</strain>
    </source>
</reference>
<feature type="non-terminal residue" evidence="4">
    <location>
        <position position="1"/>
    </location>
</feature>
<evidence type="ECO:0000256" key="1">
    <source>
        <dbReference type="ARBA" id="ARBA00022448"/>
    </source>
</evidence>
<dbReference type="GO" id="GO:0016020">
    <property type="term" value="C:membrane"/>
    <property type="evidence" value="ECO:0007669"/>
    <property type="project" value="InterPro"/>
</dbReference>
<accession>A0A4P9YKT0</accession>
<keyword evidence="4" id="KW-0378">Hydrolase</keyword>
<evidence type="ECO:0000313" key="4">
    <source>
        <dbReference type="EMBL" id="RKP19090.1"/>
    </source>
</evidence>
<evidence type="ECO:0000256" key="2">
    <source>
        <dbReference type="ARBA" id="ARBA00022737"/>
    </source>
</evidence>
<dbReference type="PANTHER" id="PTHR19229">
    <property type="entry name" value="ATP-BINDING CASSETTE TRANSPORTER SUBFAMILY A ABCA"/>
    <property type="match status" value="1"/>
</dbReference>
<dbReference type="PROSITE" id="PS00211">
    <property type="entry name" value="ABC_TRANSPORTER_1"/>
    <property type="match status" value="1"/>
</dbReference>
<dbReference type="Gene3D" id="3.40.50.300">
    <property type="entry name" value="P-loop containing nucleotide triphosphate hydrolases"/>
    <property type="match status" value="1"/>
</dbReference>
<feature type="domain" description="ABC transporter" evidence="3">
    <location>
        <begin position="1"/>
        <end position="174"/>
    </location>
</feature>
<dbReference type="GO" id="GO:0005524">
    <property type="term" value="F:ATP binding"/>
    <property type="evidence" value="ECO:0007669"/>
    <property type="project" value="InterPro"/>
</dbReference>